<protein>
    <recommendedName>
        <fullName evidence="8">FYVE-type domain-containing protein</fullName>
    </recommendedName>
</protein>
<dbReference type="InterPro" id="IPR042234">
    <property type="entry name" value="WDFY1/WDFY2"/>
</dbReference>
<name>A0ABD3UB15_SINWO</name>
<keyword evidence="5" id="KW-0862">Zinc</keyword>
<dbReference type="CDD" id="cd15718">
    <property type="entry name" value="FYVE_WDFY1_like"/>
    <property type="match status" value="1"/>
</dbReference>
<evidence type="ECO:0000256" key="7">
    <source>
        <dbReference type="PROSITE-ProRule" id="PRU00221"/>
    </source>
</evidence>
<reference evidence="9 10" key="1">
    <citation type="submission" date="2024-11" db="EMBL/GenBank/DDBJ databases">
        <title>Chromosome-level genome assembly of the freshwater bivalve Anodonta woodiana.</title>
        <authorList>
            <person name="Chen X."/>
        </authorList>
    </citation>
    <scope>NUCLEOTIDE SEQUENCE [LARGE SCALE GENOMIC DNA]</scope>
    <source>
        <strain evidence="9">MN2024</strain>
        <tissue evidence="9">Gills</tissue>
    </source>
</reference>
<dbReference type="GO" id="GO:0008270">
    <property type="term" value="F:zinc ion binding"/>
    <property type="evidence" value="ECO:0007669"/>
    <property type="project" value="UniProtKB-KW"/>
</dbReference>
<evidence type="ECO:0000313" key="10">
    <source>
        <dbReference type="Proteomes" id="UP001634394"/>
    </source>
</evidence>
<dbReference type="InterPro" id="IPR019775">
    <property type="entry name" value="WD40_repeat_CS"/>
</dbReference>
<dbReference type="PROSITE" id="PS00678">
    <property type="entry name" value="WD_REPEATS_1"/>
    <property type="match status" value="2"/>
</dbReference>
<dbReference type="SMART" id="SM00064">
    <property type="entry name" value="FYVE"/>
    <property type="match status" value="1"/>
</dbReference>
<dbReference type="EMBL" id="JBJQND010000016">
    <property type="protein sequence ID" value="KAL3846692.1"/>
    <property type="molecule type" value="Genomic_DNA"/>
</dbReference>
<feature type="repeat" description="WD" evidence="7">
    <location>
        <begin position="197"/>
        <end position="230"/>
    </location>
</feature>
<feature type="domain" description="FYVE-type" evidence="8">
    <location>
        <begin position="283"/>
        <end position="354"/>
    </location>
</feature>
<dbReference type="Proteomes" id="UP001634394">
    <property type="component" value="Unassembled WGS sequence"/>
</dbReference>
<proteinExistence type="predicted"/>
<keyword evidence="10" id="KW-1185">Reference proteome</keyword>
<dbReference type="InterPro" id="IPR011011">
    <property type="entry name" value="Znf_FYVE_PHD"/>
</dbReference>
<dbReference type="FunFam" id="3.30.40.10:FF:000105">
    <property type="entry name" value="WD repeat and FYVE domain-containing protein 2"/>
    <property type="match status" value="1"/>
</dbReference>
<feature type="repeat" description="WD" evidence="7">
    <location>
        <begin position="240"/>
        <end position="273"/>
    </location>
</feature>
<dbReference type="InterPro" id="IPR036322">
    <property type="entry name" value="WD40_repeat_dom_sf"/>
</dbReference>
<dbReference type="Pfam" id="PF00400">
    <property type="entry name" value="WD40"/>
    <property type="match status" value="3"/>
</dbReference>
<gene>
    <name evidence="9" type="ORF">ACJMK2_017660</name>
</gene>
<evidence type="ECO:0000256" key="6">
    <source>
        <dbReference type="PROSITE-ProRule" id="PRU00091"/>
    </source>
</evidence>
<sequence length="412" mass="46799">MAAEIKSSSGKLSGNVRKPVLMNKLDDFNDDVNMAVIIPREDGVITISSDKTVRVWLKRDTGQYWPSIYHTMPSPVTSMIYNGETRRLFVGLDNGTITEFTLSDDFNKLSHYRDYLAHQNTVSCIKFSLNCEWVLSCGKDKYFQWHCSETGRRLGGFQATAWCIFDEQSKYVFVGDYSGQISVLKISNTNFTLITTLKGHSGSVRCLAWDSDRSLLFSGSFDQSVIVWDIGGRKGTAFELNGHKDKVQSLVYSSSSKQLISAADDKILAFWDMAVKRIETPEWAESDVCMKCTKPFFWNVKKMWGDRVMGIRQHHCRKCGKAVCDKCSCKRSTIPPMGYEYDVRVCEECFKGITEEERAPLATFHDVKQCVVGMFIEETRQRLLTVGRDRVVKLLFVIGIFNAVLTILHTKA</sequence>
<dbReference type="InterPro" id="IPR017455">
    <property type="entry name" value="Znf_FYVE-rel"/>
</dbReference>
<comment type="caution">
    <text evidence="9">The sequence shown here is derived from an EMBL/GenBank/DDBJ whole genome shotgun (WGS) entry which is preliminary data.</text>
</comment>
<accession>A0ABD3UB15</accession>
<dbReference type="PANTHER" id="PTHR46189">
    <property type="entry name" value="LD41958P"/>
    <property type="match status" value="1"/>
</dbReference>
<dbReference type="PROSITE" id="PS50178">
    <property type="entry name" value="ZF_FYVE"/>
    <property type="match status" value="1"/>
</dbReference>
<keyword evidence="4 6" id="KW-0863">Zinc-finger</keyword>
<dbReference type="Pfam" id="PF01363">
    <property type="entry name" value="FYVE"/>
    <property type="match status" value="1"/>
</dbReference>
<evidence type="ECO:0000259" key="8">
    <source>
        <dbReference type="PROSITE" id="PS50178"/>
    </source>
</evidence>
<dbReference type="PROSITE" id="PS50082">
    <property type="entry name" value="WD_REPEATS_2"/>
    <property type="match status" value="2"/>
</dbReference>
<keyword evidence="3" id="KW-0677">Repeat</keyword>
<dbReference type="PANTHER" id="PTHR46189:SF1">
    <property type="entry name" value="LD41958P"/>
    <property type="match status" value="1"/>
</dbReference>
<dbReference type="InterPro" id="IPR000306">
    <property type="entry name" value="Znf_FYVE"/>
</dbReference>
<evidence type="ECO:0000313" key="9">
    <source>
        <dbReference type="EMBL" id="KAL3846692.1"/>
    </source>
</evidence>
<dbReference type="InterPro" id="IPR015943">
    <property type="entry name" value="WD40/YVTN_repeat-like_dom_sf"/>
</dbReference>
<dbReference type="Gene3D" id="2.130.10.10">
    <property type="entry name" value="YVTN repeat-like/Quinoprotein amine dehydrogenase"/>
    <property type="match status" value="2"/>
</dbReference>
<dbReference type="SUPFAM" id="SSF57903">
    <property type="entry name" value="FYVE/PHD zinc finger"/>
    <property type="match status" value="1"/>
</dbReference>
<organism evidence="9 10">
    <name type="scientific">Sinanodonta woodiana</name>
    <name type="common">Chinese pond mussel</name>
    <name type="synonym">Anodonta woodiana</name>
    <dbReference type="NCBI Taxonomy" id="1069815"/>
    <lineage>
        <taxon>Eukaryota</taxon>
        <taxon>Metazoa</taxon>
        <taxon>Spiralia</taxon>
        <taxon>Lophotrochozoa</taxon>
        <taxon>Mollusca</taxon>
        <taxon>Bivalvia</taxon>
        <taxon>Autobranchia</taxon>
        <taxon>Heteroconchia</taxon>
        <taxon>Palaeoheterodonta</taxon>
        <taxon>Unionida</taxon>
        <taxon>Unionoidea</taxon>
        <taxon>Unionidae</taxon>
        <taxon>Unioninae</taxon>
        <taxon>Sinanodonta</taxon>
    </lineage>
</organism>
<evidence type="ECO:0000256" key="1">
    <source>
        <dbReference type="ARBA" id="ARBA00022574"/>
    </source>
</evidence>
<keyword evidence="1 7" id="KW-0853">WD repeat</keyword>
<keyword evidence="2" id="KW-0479">Metal-binding</keyword>
<dbReference type="PROSITE" id="PS50294">
    <property type="entry name" value="WD_REPEATS_REGION"/>
    <property type="match status" value="2"/>
</dbReference>
<dbReference type="SUPFAM" id="SSF50978">
    <property type="entry name" value="WD40 repeat-like"/>
    <property type="match status" value="1"/>
</dbReference>
<dbReference type="InterPro" id="IPR001680">
    <property type="entry name" value="WD40_rpt"/>
</dbReference>
<dbReference type="AlphaFoldDB" id="A0ABD3UB15"/>
<dbReference type="Gene3D" id="3.30.40.10">
    <property type="entry name" value="Zinc/RING finger domain, C3HC4 (zinc finger)"/>
    <property type="match status" value="1"/>
</dbReference>
<dbReference type="SMART" id="SM00320">
    <property type="entry name" value="WD40"/>
    <property type="match status" value="7"/>
</dbReference>
<dbReference type="InterPro" id="IPR013083">
    <property type="entry name" value="Znf_RING/FYVE/PHD"/>
</dbReference>
<evidence type="ECO:0000256" key="3">
    <source>
        <dbReference type="ARBA" id="ARBA00022737"/>
    </source>
</evidence>
<evidence type="ECO:0000256" key="4">
    <source>
        <dbReference type="ARBA" id="ARBA00022771"/>
    </source>
</evidence>
<evidence type="ECO:0000256" key="2">
    <source>
        <dbReference type="ARBA" id="ARBA00022723"/>
    </source>
</evidence>
<evidence type="ECO:0000256" key="5">
    <source>
        <dbReference type="ARBA" id="ARBA00022833"/>
    </source>
</evidence>